<protein>
    <submittedName>
        <fullName evidence="7">DUF1778 domain-containing protein</fullName>
    </submittedName>
</protein>
<keyword evidence="8" id="KW-1185">Reference proteome</keyword>
<evidence type="ECO:0000313" key="8">
    <source>
        <dbReference type="Proteomes" id="UP000298313"/>
    </source>
</evidence>
<evidence type="ECO:0000256" key="5">
    <source>
        <dbReference type="ARBA" id="ARBA00023163"/>
    </source>
</evidence>
<dbReference type="EMBL" id="SOHH01000121">
    <property type="protein sequence ID" value="TFD70514.1"/>
    <property type="molecule type" value="Genomic_DNA"/>
</dbReference>
<keyword evidence="1" id="KW-0678">Repressor</keyword>
<keyword evidence="2" id="KW-1277">Toxin-antitoxin system</keyword>
<accession>A0A4R9AW91</accession>
<evidence type="ECO:0000313" key="7">
    <source>
        <dbReference type="EMBL" id="TFD70514.1"/>
    </source>
</evidence>
<sequence>MTASSAAKTERLAVRMSAREKSTIEHAAAALGRSISEFSVAALTERAEEVLSDRRVYSVSPAAWNEFQARLDAPARPVAELVALLRRPSVFDE</sequence>
<dbReference type="AlphaFoldDB" id="A0A4R9AW91"/>
<reference evidence="7 8" key="1">
    <citation type="submission" date="2019-03" db="EMBL/GenBank/DDBJ databases">
        <title>Genomics of glacier-inhabiting Cryobacterium strains.</title>
        <authorList>
            <person name="Liu Q."/>
            <person name="Xin Y.-H."/>
        </authorList>
    </citation>
    <scope>NUCLEOTIDE SEQUENCE [LARGE SCALE GENOMIC DNA]</scope>
    <source>
        <strain evidence="7 8">Hh4</strain>
    </source>
</reference>
<dbReference type="InterPro" id="IPR010985">
    <property type="entry name" value="Ribbon_hlx_hlx"/>
</dbReference>
<keyword evidence="4" id="KW-0238">DNA-binding</keyword>
<comment type="caution">
    <text evidence="7">The sequence shown here is derived from an EMBL/GenBank/DDBJ whole genome shotgun (WGS) entry which is preliminary data.</text>
</comment>
<keyword evidence="5" id="KW-0804">Transcription</keyword>
<dbReference type="InterPro" id="IPR014795">
    <property type="entry name" value="TacA_1-like"/>
</dbReference>
<name>A0A4R9AW91_9MICO</name>
<evidence type="ECO:0000256" key="1">
    <source>
        <dbReference type="ARBA" id="ARBA00022491"/>
    </source>
</evidence>
<dbReference type="Proteomes" id="UP000298313">
    <property type="component" value="Unassembled WGS sequence"/>
</dbReference>
<proteinExistence type="inferred from homology"/>
<evidence type="ECO:0000256" key="2">
    <source>
        <dbReference type="ARBA" id="ARBA00022649"/>
    </source>
</evidence>
<dbReference type="GO" id="GO:0006355">
    <property type="term" value="P:regulation of DNA-templated transcription"/>
    <property type="evidence" value="ECO:0007669"/>
    <property type="project" value="InterPro"/>
</dbReference>
<evidence type="ECO:0000256" key="4">
    <source>
        <dbReference type="ARBA" id="ARBA00023125"/>
    </source>
</evidence>
<dbReference type="RefSeq" id="WP_134525058.1">
    <property type="nucleotide sequence ID" value="NZ_SOHH01000121.1"/>
</dbReference>
<dbReference type="Pfam" id="PF08681">
    <property type="entry name" value="TacA1"/>
    <property type="match status" value="1"/>
</dbReference>
<keyword evidence="3" id="KW-0805">Transcription regulation</keyword>
<evidence type="ECO:0000256" key="3">
    <source>
        <dbReference type="ARBA" id="ARBA00023015"/>
    </source>
</evidence>
<dbReference type="Gene3D" id="1.20.5.780">
    <property type="entry name" value="Single helix bin"/>
    <property type="match status" value="1"/>
</dbReference>
<gene>
    <name evidence="7" type="ORF">E3T48_16295</name>
</gene>
<dbReference type="OrthoDB" id="573898at2"/>
<dbReference type="GO" id="GO:0003677">
    <property type="term" value="F:DNA binding"/>
    <property type="evidence" value="ECO:0007669"/>
    <property type="project" value="UniProtKB-KW"/>
</dbReference>
<evidence type="ECO:0000256" key="6">
    <source>
        <dbReference type="ARBA" id="ARBA00049988"/>
    </source>
</evidence>
<dbReference type="PANTHER" id="PTHR35401:SF1">
    <property type="entry name" value="CYTOPLASMIC PROTEIN"/>
    <property type="match status" value="1"/>
</dbReference>
<dbReference type="SUPFAM" id="SSF47598">
    <property type="entry name" value="Ribbon-helix-helix"/>
    <property type="match status" value="1"/>
</dbReference>
<comment type="similarity">
    <text evidence="6">Belongs to the TacA antitoxin family.</text>
</comment>
<organism evidence="7 8">
    <name type="scientific">Cryobacterium fucosi</name>
    <dbReference type="NCBI Taxonomy" id="1259157"/>
    <lineage>
        <taxon>Bacteria</taxon>
        <taxon>Bacillati</taxon>
        <taxon>Actinomycetota</taxon>
        <taxon>Actinomycetes</taxon>
        <taxon>Micrococcales</taxon>
        <taxon>Microbacteriaceae</taxon>
        <taxon>Cryobacterium</taxon>
    </lineage>
</organism>
<dbReference type="PANTHER" id="PTHR35401">
    <property type="entry name" value="COPG FAMILY HELIX-TURN-HELIX PROTEIN-RELATED-RELATED"/>
    <property type="match status" value="1"/>
</dbReference>